<proteinExistence type="evidence at transcript level"/>
<dbReference type="PANTHER" id="PTHR12184">
    <property type="entry name" value="UBIQUINOL-CYTOCHROME C REDUCTASE COMPLEX ASSEMBLY FACTOR 1 FAMILY MEMBER"/>
    <property type="match status" value="1"/>
</dbReference>
<dbReference type="InterPro" id="IPR021150">
    <property type="entry name" value="Ubiq_cyt_c_chap"/>
</dbReference>
<evidence type="ECO:0000313" key="3">
    <source>
        <dbReference type="EMBL" id="ADY47106.1"/>
    </source>
</evidence>
<evidence type="ECO:0000256" key="1">
    <source>
        <dbReference type="ARBA" id="ARBA00006407"/>
    </source>
</evidence>
<sequence length="293" mass="33402">MLRSIVRIADMTGGAVLSFGVSLRHCVLSRSSCAPFTRSMLSTFPRLATKEVVRPELLDERVNAILAQPSSRLPRTIQRLIAVIKAKMGSGSAIDPELKILLDRASAQLYYDCANNYPYIKLCEAFGLPDYVSTWFKLTLMHVWMVLMRLHVSLEAEAYLRLRSGLLAAMWFDVDKRLEIIGEEIKQTLTSYSDMKHMHGLHLQTLLEYDEGFLSEDTVLAGAIWRCLYLQRTCDPIHVNRVILYMRSTVAYLDTLDLNDILLDGIKEWKTVKPMIGEMRNERKQKESVVGSV</sequence>
<protein>
    <submittedName>
        <fullName evidence="3">Ubiquinol-cytochrome c reductase complex chaperone CBP3</fullName>
    </submittedName>
</protein>
<dbReference type="InterPro" id="IPR007129">
    <property type="entry name" value="Ubiqinol_cyt_c_chaperone_CPB3"/>
</dbReference>
<reference evidence="3" key="1">
    <citation type="journal article" date="2011" name="Genome Res.">
        <title>Deep small RNA sequencing from the nematode Ascaris reveals conservation, functional diversification, and novel developmental profiles.</title>
        <authorList>
            <person name="Wang J."/>
            <person name="Czech B."/>
            <person name="Crunk A."/>
            <person name="Wallace A."/>
            <person name="Mitreva M."/>
            <person name="Hannon G.J."/>
            <person name="Davis R.E."/>
        </authorList>
    </citation>
    <scope>NUCLEOTIDE SEQUENCE</scope>
</reference>
<dbReference type="PANTHER" id="PTHR12184:SF1">
    <property type="entry name" value="UBIQUINOL-CYTOCHROME-C REDUCTASE COMPLEX ASSEMBLY FACTOR 1"/>
    <property type="match status" value="1"/>
</dbReference>
<name>F1LAF2_ASCSU</name>
<feature type="domain" description="Ubiquinol-cytochrome c chaperone" evidence="2">
    <location>
        <begin position="124"/>
        <end position="265"/>
    </location>
</feature>
<evidence type="ECO:0000259" key="2">
    <source>
        <dbReference type="Pfam" id="PF03981"/>
    </source>
</evidence>
<comment type="similarity">
    <text evidence="1">Belongs to the CBP3 family.</text>
</comment>
<dbReference type="AlphaFoldDB" id="F1LAF2"/>
<dbReference type="GO" id="GO:0034551">
    <property type="term" value="P:mitochondrial respiratory chain complex III assembly"/>
    <property type="evidence" value="ECO:0007669"/>
    <property type="project" value="TreeGrafter"/>
</dbReference>
<dbReference type="EMBL" id="JI175435">
    <property type="protein sequence ID" value="ADY47106.1"/>
    <property type="molecule type" value="mRNA"/>
</dbReference>
<dbReference type="GO" id="GO:0005739">
    <property type="term" value="C:mitochondrion"/>
    <property type="evidence" value="ECO:0007669"/>
    <property type="project" value="TreeGrafter"/>
</dbReference>
<organism evidence="3">
    <name type="scientific">Ascaris suum</name>
    <name type="common">Pig roundworm</name>
    <name type="synonym">Ascaris lumbricoides</name>
    <dbReference type="NCBI Taxonomy" id="6253"/>
    <lineage>
        <taxon>Eukaryota</taxon>
        <taxon>Metazoa</taxon>
        <taxon>Ecdysozoa</taxon>
        <taxon>Nematoda</taxon>
        <taxon>Chromadorea</taxon>
        <taxon>Rhabditida</taxon>
        <taxon>Spirurina</taxon>
        <taxon>Ascaridomorpha</taxon>
        <taxon>Ascaridoidea</taxon>
        <taxon>Ascarididae</taxon>
        <taxon>Ascaris</taxon>
    </lineage>
</organism>
<accession>F1LAF2</accession>
<dbReference type="Pfam" id="PF03981">
    <property type="entry name" value="Ubiq_cyt_C_chap"/>
    <property type="match status" value="1"/>
</dbReference>